<dbReference type="SUPFAM" id="SSF101738">
    <property type="entry name" value="SspB-like"/>
    <property type="match status" value="1"/>
</dbReference>
<name>A0A0R3KN56_9BRAD</name>
<sequence>METTCRGVPDGPQAAILLLLMAILIHASPAFAEPCSRPTARSRIAETLKLASDKRPVNLTFRTHADGVRLSPSLKSKYPDDMTIILQNEFDQLNVKDDRFDVLMRFSGNPERLTVPFSAIKAFWDKSELKCSDG</sequence>
<dbReference type="RefSeq" id="WP_057840369.1">
    <property type="nucleotide sequence ID" value="NZ_LLXZ01000217.1"/>
</dbReference>
<dbReference type="STRING" id="280332.CQ12_32830"/>
<dbReference type="InterPro" id="IPR036760">
    <property type="entry name" value="SspB-like_sf"/>
</dbReference>
<dbReference type="AlphaFoldDB" id="A0A0R3KN56"/>
<gene>
    <name evidence="1" type="ORF">CQ12_32830</name>
</gene>
<evidence type="ECO:0008006" key="3">
    <source>
        <dbReference type="Google" id="ProtNLM"/>
    </source>
</evidence>
<proteinExistence type="predicted"/>
<reference evidence="1 2" key="1">
    <citation type="submission" date="2014-03" db="EMBL/GenBank/DDBJ databases">
        <title>Bradyrhizobium valentinum sp. nov., isolated from effective nodules of Lupinus mariae-josephae, a lupine endemic of basic-lime soils in Eastern Spain.</title>
        <authorList>
            <person name="Duran D."/>
            <person name="Rey L."/>
            <person name="Navarro A."/>
            <person name="Busquets A."/>
            <person name="Imperial J."/>
            <person name="Ruiz-Argueso T."/>
        </authorList>
    </citation>
    <scope>NUCLEOTIDE SEQUENCE [LARGE SCALE GENOMIC DNA]</scope>
    <source>
        <strain evidence="1 2">PAC68</strain>
    </source>
</reference>
<keyword evidence="2" id="KW-1185">Reference proteome</keyword>
<dbReference type="Proteomes" id="UP000050863">
    <property type="component" value="Unassembled WGS sequence"/>
</dbReference>
<dbReference type="OrthoDB" id="8232813at2"/>
<dbReference type="EMBL" id="LLXZ01000217">
    <property type="protein sequence ID" value="KRQ94421.1"/>
    <property type="molecule type" value="Genomic_DNA"/>
</dbReference>
<evidence type="ECO:0000313" key="1">
    <source>
        <dbReference type="EMBL" id="KRQ94421.1"/>
    </source>
</evidence>
<dbReference type="InterPro" id="IPR007481">
    <property type="entry name" value="SspB"/>
</dbReference>
<organism evidence="1 2">
    <name type="scientific">Bradyrhizobium jicamae</name>
    <dbReference type="NCBI Taxonomy" id="280332"/>
    <lineage>
        <taxon>Bacteria</taxon>
        <taxon>Pseudomonadati</taxon>
        <taxon>Pseudomonadota</taxon>
        <taxon>Alphaproteobacteria</taxon>
        <taxon>Hyphomicrobiales</taxon>
        <taxon>Nitrobacteraceae</taxon>
        <taxon>Bradyrhizobium</taxon>
    </lineage>
</organism>
<evidence type="ECO:0000313" key="2">
    <source>
        <dbReference type="Proteomes" id="UP000050863"/>
    </source>
</evidence>
<protein>
    <recommendedName>
        <fullName evidence="3">Stringent starvation protein B</fullName>
    </recommendedName>
</protein>
<comment type="caution">
    <text evidence="1">The sequence shown here is derived from an EMBL/GenBank/DDBJ whole genome shotgun (WGS) entry which is preliminary data.</text>
</comment>
<accession>A0A0R3KN56</accession>
<dbReference type="Gene3D" id="2.30.30.220">
    <property type="entry name" value="SspB-like"/>
    <property type="match status" value="1"/>
</dbReference>
<dbReference type="Pfam" id="PF04386">
    <property type="entry name" value="SspB"/>
    <property type="match status" value="1"/>
</dbReference>